<evidence type="ECO:0000259" key="2">
    <source>
        <dbReference type="PROSITE" id="PS50914"/>
    </source>
</evidence>
<dbReference type="PANTHER" id="PTHR34606:SF15">
    <property type="entry name" value="BON DOMAIN-CONTAINING PROTEIN"/>
    <property type="match status" value="1"/>
</dbReference>
<dbReference type="EMBL" id="FNYO01000009">
    <property type="protein sequence ID" value="SEI55420.1"/>
    <property type="molecule type" value="Genomic_DNA"/>
</dbReference>
<dbReference type="Proteomes" id="UP000199250">
    <property type="component" value="Unassembled WGS sequence"/>
</dbReference>
<dbReference type="Gene3D" id="3.30.1340.30">
    <property type="match status" value="1"/>
</dbReference>
<reference evidence="5 6" key="1">
    <citation type="submission" date="2016-10" db="EMBL/GenBank/DDBJ databases">
        <authorList>
            <person name="de Groot N.N."/>
        </authorList>
    </citation>
    <scope>NUCLEOTIDE SEQUENCE [LARGE SCALE GENOMIC DNA]</scope>
    <source>
        <strain evidence="3 5">DSM 1041</strain>
        <strain evidence="4 6">DSM 373</strain>
    </source>
</reference>
<dbReference type="EMBL" id="FNYQ01000031">
    <property type="protein sequence ID" value="SEI92336.1"/>
    <property type="molecule type" value="Genomic_DNA"/>
</dbReference>
<proteinExistence type="predicted"/>
<feature type="region of interest" description="Disordered" evidence="1">
    <location>
        <begin position="121"/>
        <end position="148"/>
    </location>
</feature>
<evidence type="ECO:0000256" key="1">
    <source>
        <dbReference type="SAM" id="MobiDB-lite"/>
    </source>
</evidence>
<dbReference type="STRING" id="170623.SAMN04244579_01123"/>
<sequence length="148" mass="16257">MVSRLETTDDRPSHDYPSPCPVRLERFAIMKTHSSSHTPHGLGATIHDTWITANVKSSLALARDTRGQDIHVKTHGGEVFLSGMVNSHRQRNEALQLARAVHGVVRVDATGLAVSLSATDRPFEASNSEETADYQAYGAQQSKTEDRH</sequence>
<dbReference type="PROSITE" id="PS50914">
    <property type="entry name" value="BON"/>
    <property type="match status" value="1"/>
</dbReference>
<protein>
    <submittedName>
        <fullName evidence="4">BON domain-containing protein</fullName>
    </submittedName>
</protein>
<evidence type="ECO:0000313" key="4">
    <source>
        <dbReference type="EMBL" id="SEI92336.1"/>
    </source>
</evidence>
<evidence type="ECO:0000313" key="6">
    <source>
        <dbReference type="Proteomes" id="UP000199250"/>
    </source>
</evidence>
<dbReference type="PANTHER" id="PTHR34606">
    <property type="entry name" value="BON DOMAIN-CONTAINING PROTEIN"/>
    <property type="match status" value="1"/>
</dbReference>
<dbReference type="InterPro" id="IPR051686">
    <property type="entry name" value="Lipoprotein_DolP"/>
</dbReference>
<gene>
    <name evidence="4" type="ORF">SAMN04244572_02121</name>
    <name evidence="3" type="ORF">SAMN04244579_01123</name>
</gene>
<organism evidence="4 6">
    <name type="scientific">Azotobacter beijerinckii</name>
    <dbReference type="NCBI Taxonomy" id="170623"/>
    <lineage>
        <taxon>Bacteria</taxon>
        <taxon>Pseudomonadati</taxon>
        <taxon>Pseudomonadota</taxon>
        <taxon>Gammaproteobacteria</taxon>
        <taxon>Pseudomonadales</taxon>
        <taxon>Pseudomonadaceae</taxon>
        <taxon>Azotobacter</taxon>
    </lineage>
</organism>
<accession>A0A1H6UKY0</accession>
<feature type="domain" description="BON" evidence="2">
    <location>
        <begin position="47"/>
        <end position="116"/>
    </location>
</feature>
<dbReference type="AlphaFoldDB" id="A0A1H6UKY0"/>
<dbReference type="Proteomes" id="UP000199005">
    <property type="component" value="Unassembled WGS sequence"/>
</dbReference>
<name>A0A1H6UKY0_9GAMM</name>
<evidence type="ECO:0000313" key="3">
    <source>
        <dbReference type="EMBL" id="SEI55420.1"/>
    </source>
</evidence>
<dbReference type="Pfam" id="PF04972">
    <property type="entry name" value="BON"/>
    <property type="match status" value="1"/>
</dbReference>
<evidence type="ECO:0000313" key="5">
    <source>
        <dbReference type="Proteomes" id="UP000199005"/>
    </source>
</evidence>
<dbReference type="InterPro" id="IPR007055">
    <property type="entry name" value="BON_dom"/>
</dbReference>